<accession>A0A0F9Q5P6</accession>
<gene>
    <name evidence="2" type="ORF">LCGC14_1055430</name>
</gene>
<dbReference type="InterPro" id="IPR029903">
    <property type="entry name" value="RmlD-like-bd"/>
</dbReference>
<dbReference type="PANTHER" id="PTHR43242:SF1">
    <property type="entry name" value="NAD(P)-BINDING ROSSMANN-FOLD SUPERFAMILY PROTEIN"/>
    <property type="match status" value="1"/>
</dbReference>
<proteinExistence type="predicted"/>
<protein>
    <recommendedName>
        <fullName evidence="1">RmlD-like substrate binding domain-containing protein</fullName>
    </recommendedName>
</protein>
<name>A0A0F9Q5P6_9ZZZZ</name>
<dbReference type="AlphaFoldDB" id="A0A0F9Q5P6"/>
<organism evidence="2">
    <name type="scientific">marine sediment metagenome</name>
    <dbReference type="NCBI Taxonomy" id="412755"/>
    <lineage>
        <taxon>unclassified sequences</taxon>
        <taxon>metagenomes</taxon>
        <taxon>ecological metagenomes</taxon>
    </lineage>
</organism>
<dbReference type="PANTHER" id="PTHR43242">
    <property type="entry name" value="NAD(P)-BINDING ROSSMANN-FOLD SUPERFAMILY PROTEIN"/>
    <property type="match status" value="1"/>
</dbReference>
<dbReference type="Pfam" id="PF04321">
    <property type="entry name" value="RmlD_sub_bind"/>
    <property type="match status" value="1"/>
</dbReference>
<feature type="domain" description="RmlD-like substrate binding" evidence="1">
    <location>
        <begin position="57"/>
        <end position="238"/>
    </location>
</feature>
<evidence type="ECO:0000313" key="2">
    <source>
        <dbReference type="EMBL" id="KKN08566.1"/>
    </source>
</evidence>
<sequence>MKRILIFGDTPFGTRLAYYLSEYSKAKDEPVLVMHHTDRIESIKDVQWAVWQTYVGMDQEGRPDLIVNAYEQSDLTKCETDPTDAWYTNTRVAAMIALAARAADVPLVHISSDHVFRGANGPYDTLSEPNPINVYGVTKWYGENTAWMIYPELTIIRHSALYGFDVDSPLSALPSGLPADKGAIVVNDPSAVVPTFIAEATFLLARNILLNPASLEQTIIHIATKEGPIGWTDFLKAVPLKVITTKAGRPKVRQGEQRGLTPSNGWFLASREPATQWNNYTAEVESSSYLRFWVDP</sequence>
<dbReference type="Gene3D" id="3.40.50.720">
    <property type="entry name" value="NAD(P)-binding Rossmann-like Domain"/>
    <property type="match status" value="1"/>
</dbReference>
<dbReference type="InterPro" id="IPR036291">
    <property type="entry name" value="NAD(P)-bd_dom_sf"/>
</dbReference>
<reference evidence="2" key="1">
    <citation type="journal article" date="2015" name="Nature">
        <title>Complex archaea that bridge the gap between prokaryotes and eukaryotes.</title>
        <authorList>
            <person name="Spang A."/>
            <person name="Saw J.H."/>
            <person name="Jorgensen S.L."/>
            <person name="Zaremba-Niedzwiedzka K."/>
            <person name="Martijn J."/>
            <person name="Lind A.E."/>
            <person name="van Eijk R."/>
            <person name="Schleper C."/>
            <person name="Guy L."/>
            <person name="Ettema T.J."/>
        </authorList>
    </citation>
    <scope>NUCLEOTIDE SEQUENCE</scope>
</reference>
<comment type="caution">
    <text evidence="2">The sequence shown here is derived from an EMBL/GenBank/DDBJ whole genome shotgun (WGS) entry which is preliminary data.</text>
</comment>
<dbReference type="EMBL" id="LAZR01004440">
    <property type="protein sequence ID" value="KKN08566.1"/>
    <property type="molecule type" value="Genomic_DNA"/>
</dbReference>
<dbReference type="SUPFAM" id="SSF51735">
    <property type="entry name" value="NAD(P)-binding Rossmann-fold domains"/>
    <property type="match status" value="1"/>
</dbReference>
<evidence type="ECO:0000259" key="1">
    <source>
        <dbReference type="Pfam" id="PF04321"/>
    </source>
</evidence>